<evidence type="ECO:0000256" key="1">
    <source>
        <dbReference type="ARBA" id="ARBA00010952"/>
    </source>
</evidence>
<dbReference type="Gene3D" id="1.50.10.20">
    <property type="match status" value="1"/>
</dbReference>
<dbReference type="SMART" id="SM01361">
    <property type="entry name" value="A2M_recep"/>
    <property type="match status" value="1"/>
</dbReference>
<dbReference type="InterPro" id="IPR013783">
    <property type="entry name" value="Ig-like_fold"/>
</dbReference>
<feature type="domain" description="Alpha-2-macroglobulin bait region" evidence="4">
    <location>
        <begin position="340"/>
        <end position="502"/>
    </location>
</feature>
<dbReference type="Gene3D" id="2.60.40.690">
    <property type="entry name" value="Alpha-macroglobulin, receptor-binding domain"/>
    <property type="match status" value="1"/>
</dbReference>
<dbReference type="InterPro" id="IPR011625">
    <property type="entry name" value="A2M_N_BRD"/>
</dbReference>
<accession>A0ABY7FST3</accession>
<dbReference type="EMBL" id="CP111024">
    <property type="protein sequence ID" value="WAR23941.1"/>
    <property type="molecule type" value="Genomic_DNA"/>
</dbReference>
<dbReference type="PANTHER" id="PTHR11412:SF166">
    <property type="entry name" value="NTR DOMAIN-CONTAINING PROTEIN"/>
    <property type="match status" value="1"/>
</dbReference>
<evidence type="ECO:0000259" key="4">
    <source>
        <dbReference type="SMART" id="SM01359"/>
    </source>
</evidence>
<keyword evidence="3" id="KW-0722">Serine protease inhibitor</keyword>
<keyword evidence="2" id="KW-0646">Protease inhibitor</keyword>
<dbReference type="Pfam" id="PF07703">
    <property type="entry name" value="A2M_BRD"/>
    <property type="match status" value="1"/>
</dbReference>
<dbReference type="PANTHER" id="PTHR11412">
    <property type="entry name" value="MACROGLOBULIN / COMPLEMENT"/>
    <property type="match status" value="1"/>
</dbReference>
<organism evidence="7 8">
    <name type="scientific">Mya arenaria</name>
    <name type="common">Soft-shell clam</name>
    <dbReference type="NCBI Taxonomy" id="6604"/>
    <lineage>
        <taxon>Eukaryota</taxon>
        <taxon>Metazoa</taxon>
        <taxon>Spiralia</taxon>
        <taxon>Lophotrochozoa</taxon>
        <taxon>Mollusca</taxon>
        <taxon>Bivalvia</taxon>
        <taxon>Autobranchia</taxon>
        <taxon>Heteroconchia</taxon>
        <taxon>Euheterodonta</taxon>
        <taxon>Imparidentia</taxon>
        <taxon>Neoheterodontei</taxon>
        <taxon>Myida</taxon>
        <taxon>Myoidea</taxon>
        <taxon>Myidae</taxon>
        <taxon>Mya</taxon>
    </lineage>
</organism>
<evidence type="ECO:0000259" key="6">
    <source>
        <dbReference type="SMART" id="SM01361"/>
    </source>
</evidence>
<dbReference type="Gene3D" id="2.60.40.1930">
    <property type="match status" value="2"/>
</dbReference>
<evidence type="ECO:0000313" key="7">
    <source>
        <dbReference type="EMBL" id="WAR23941.1"/>
    </source>
</evidence>
<keyword evidence="8" id="KW-1185">Reference proteome</keyword>
<dbReference type="SUPFAM" id="SSF48239">
    <property type="entry name" value="Terpenoid cyclases/Protein prenyltransferases"/>
    <property type="match status" value="1"/>
</dbReference>
<dbReference type="InterPro" id="IPR011626">
    <property type="entry name" value="Alpha-macroglobulin_TED"/>
</dbReference>
<dbReference type="Gene3D" id="2.60.40.10">
    <property type="entry name" value="Immunoglobulins"/>
    <property type="match status" value="2"/>
</dbReference>
<dbReference type="InterPro" id="IPR001599">
    <property type="entry name" value="Macroglobln_a2"/>
</dbReference>
<protein>
    <submittedName>
        <fullName evidence="7">CO3-like protein</fullName>
    </submittedName>
</protein>
<evidence type="ECO:0000259" key="5">
    <source>
        <dbReference type="SMART" id="SM01360"/>
    </source>
</evidence>
<dbReference type="SMART" id="SM01419">
    <property type="entry name" value="Thiol-ester_cl"/>
    <property type="match status" value="1"/>
</dbReference>
<sequence length="1389" mass="156664">MSEDGCYSTKFYSVWIPDSNWLCKIKLFLDDVQIAQKQAIVMSQENSNVVTMKVTAENVMGYLEAGTKKEQKPTHVTMVAYFPDGSQSTREIPIGYTSGYLIVQTDKPLYTPMEAVSVRVLAMDESLKPIRDQNVSLDFRTPSSDIAGDAGVKTVDRRTFKGSMNGFFRHRYVYGEKVQGSAGLQFSIVEDNGAKNEVFTETRNDLINGLTEFTINVRDLQNARRRGFPENAHLLLESDVIEDATGKEEKSSEDFLVFTKSPFRFDLSRSKNTYRPGISYYLKGDMIYVNGRKADNQRIKIRLFEGNEERRMVRDEYITNDIGQFLVHVSTATQQQQLLFQVHSIDYPGETVDFHVKPYIGNNQMVVDIVDRDNAPFIRAYTNMYPFSQFTGIMMMIVSRGEIVYTSFSQPTNEINIRMENHILKKVSPGARLLAFYVDKHGDGIVADSTKFAVDPMCKGEPLRLTTRKTMEYPGAIGTLMVTGPSDMWVGLNIIDKALLLRNRDNVIKHDTIFQALDSHDLGCGDGRLTILTNANVDQAALTRTSEHCDKVKMRRRRSVSSLNHGLERRSILTDDDQYKTDENTFLELLGVTPRERSNVETSYFFEEHQLNDGYLEKRIRNRDSITEWSVQAIGISATEGACIAESVDVKTYQPFFIHLDLPYKATRFERLNIKATVFNYYDQTQTVSVYLKGVHGLCYGTSPGKNSPRTLFELNEGIMETTQIHVCLDPNNQMEACRNSPQVTAYDPLHGDISVRIYVIDLALPGRALTGTGSASAYIETEGHYKQLQLLHDVAKLFNEPSGSGEQTMMRTAPIVYGMNYLRKTGLETAENEVQGTRWIRQGILRESSVYQKGDGSYAAWRSHPTSLLTAFVAKVFCQVEKMVDGVVDKGSLSRTLQYIVGNQKGSGYFVDDNPVRNTGMQGVFGRGQQKEDPSLTSFVLIALQECPQSNEEVDQAVSNAIDYLEALPLGNLQNNKYMLAITTYALALSNSKQKGKLKDLLLTAATETDDMMFWSDHSGNEATGADVETTAYALLAFLKFNDIRTSGKIGTWLTGQWKSIGVWDTTQDTVVALQALAEYSVRTYNREVNLEIEIQNGRAIRRVSVTNENAFLQRVIPELLTKGESNNFKVTVSGTGTAIMNIELRWNRKALPNEKCYFDISPIKIDIVNPAFSGYSQERPCDVCGRCPGDYIDNIDDGIEYYDIDDVIHNRRKKREAVGETPQKCVTFDVKTVDGDKSRMAIVKVNLETDVKAIEDDFKELITIGVIDRYEMPQDGKSFVIFYINEVPRKFIFRLEDHFQGSTAFRQPATVVVYDYYKPEKTCIVSYGIGDTDGHEIAFRCDENNDLCECLQIYKVTIEKTYLDEAIAMRCASAVIDSVILAGLVMN</sequence>
<dbReference type="InterPro" id="IPR047565">
    <property type="entry name" value="Alpha-macroglob_thiol-ester_cl"/>
</dbReference>
<feature type="domain" description="Alpha-macroglobulin receptor-binding" evidence="6">
    <location>
        <begin position="1240"/>
        <end position="1329"/>
    </location>
</feature>
<dbReference type="SMART" id="SM01360">
    <property type="entry name" value="A2M"/>
    <property type="match status" value="1"/>
</dbReference>
<dbReference type="SMART" id="SM01359">
    <property type="entry name" value="A2M_N_2"/>
    <property type="match status" value="1"/>
</dbReference>
<gene>
    <name evidence="7" type="ORF">MAR_037610</name>
</gene>
<reference evidence="7" key="1">
    <citation type="submission" date="2022-11" db="EMBL/GenBank/DDBJ databases">
        <title>Centuries of genome instability and evolution in soft-shell clam transmissible cancer (bioRxiv).</title>
        <authorList>
            <person name="Hart S.F.M."/>
            <person name="Yonemitsu M.A."/>
            <person name="Giersch R.M."/>
            <person name="Beal B.F."/>
            <person name="Arriagada G."/>
            <person name="Davis B.W."/>
            <person name="Ostrander E.A."/>
            <person name="Goff S.P."/>
            <person name="Metzger M.J."/>
        </authorList>
    </citation>
    <scope>NUCLEOTIDE SEQUENCE</scope>
    <source>
        <strain evidence="7">MELC-2E11</strain>
        <tissue evidence="7">Siphon/mantle</tissue>
    </source>
</reference>
<dbReference type="Proteomes" id="UP001164746">
    <property type="component" value="Chromosome 13"/>
</dbReference>
<dbReference type="InterPro" id="IPR036595">
    <property type="entry name" value="A-macroglobulin_rcpt-bd_sf"/>
</dbReference>
<dbReference type="InterPro" id="IPR014756">
    <property type="entry name" value="Ig_E-set"/>
</dbReference>
<name>A0ABY7FST3_MYAAR</name>
<comment type="similarity">
    <text evidence="1">Belongs to the protease inhibitor I39 (alpha-2-macroglobulin) family.</text>
</comment>
<feature type="domain" description="Alpha-2-macroglobulin" evidence="5">
    <location>
        <begin position="603"/>
        <end position="692"/>
    </location>
</feature>
<proteinExistence type="inferred from homology"/>
<dbReference type="SUPFAM" id="SSF49410">
    <property type="entry name" value="Alpha-macroglobulin receptor domain"/>
    <property type="match status" value="1"/>
</dbReference>
<dbReference type="Gene3D" id="2.20.130.20">
    <property type="match status" value="1"/>
</dbReference>
<dbReference type="InterPro" id="IPR050473">
    <property type="entry name" value="A2M/Complement_sys"/>
</dbReference>
<dbReference type="InterPro" id="IPR009048">
    <property type="entry name" value="A-macroglobulin_rcpt-bd"/>
</dbReference>
<dbReference type="Gene3D" id="2.60.120.1540">
    <property type="match status" value="1"/>
</dbReference>
<dbReference type="Pfam" id="PF07677">
    <property type="entry name" value="A2M_recep"/>
    <property type="match status" value="1"/>
</dbReference>
<evidence type="ECO:0000256" key="2">
    <source>
        <dbReference type="ARBA" id="ARBA00022690"/>
    </source>
</evidence>
<dbReference type="SUPFAM" id="SSF81296">
    <property type="entry name" value="E set domains"/>
    <property type="match status" value="1"/>
</dbReference>
<dbReference type="InterPro" id="IPR008930">
    <property type="entry name" value="Terpenoid_cyclase/PrenylTrfase"/>
</dbReference>
<dbReference type="Pfam" id="PF00207">
    <property type="entry name" value="A2M"/>
    <property type="match status" value="1"/>
</dbReference>
<dbReference type="Pfam" id="PF07678">
    <property type="entry name" value="TED_complement"/>
    <property type="match status" value="1"/>
</dbReference>
<evidence type="ECO:0000313" key="8">
    <source>
        <dbReference type="Proteomes" id="UP001164746"/>
    </source>
</evidence>
<evidence type="ECO:0000256" key="3">
    <source>
        <dbReference type="ARBA" id="ARBA00022900"/>
    </source>
</evidence>
<dbReference type="Gene3D" id="2.60.40.1940">
    <property type="match status" value="1"/>
</dbReference>